<sequence>MIDKPYLVVVGVSATSKSPHALEWAVAQAAAAGGRVLAVRAWRVHSPMATPSGPATGLLEDPAGVGHEAEVQLARDVEEVLGAQHGVQTLVRRGSTFEVLLESSRDADLLVVDAPRQLIAGPMFAHRLVYAADCPVVVMPPALTSADTPPSALSRFGRAVGSAALRAAGTAGRPGYRVPPRG</sequence>
<gene>
    <name evidence="2" type="ORF">CGZ94_10655</name>
</gene>
<dbReference type="InterPro" id="IPR014729">
    <property type="entry name" value="Rossmann-like_a/b/a_fold"/>
</dbReference>
<dbReference type="AlphaFoldDB" id="A0A255GCY4"/>
<evidence type="ECO:0000259" key="1">
    <source>
        <dbReference type="Pfam" id="PF00582"/>
    </source>
</evidence>
<dbReference type="OrthoDB" id="3828911at2"/>
<organism evidence="2 3">
    <name type="scientific">Enemella evansiae</name>
    <dbReference type="NCBI Taxonomy" id="2016499"/>
    <lineage>
        <taxon>Bacteria</taxon>
        <taxon>Bacillati</taxon>
        <taxon>Actinomycetota</taxon>
        <taxon>Actinomycetes</taxon>
        <taxon>Propionibacteriales</taxon>
        <taxon>Propionibacteriaceae</taxon>
        <taxon>Enemella</taxon>
    </lineage>
</organism>
<dbReference type="InterPro" id="IPR006016">
    <property type="entry name" value="UspA"/>
</dbReference>
<dbReference type="Gene3D" id="3.40.50.620">
    <property type="entry name" value="HUPs"/>
    <property type="match status" value="1"/>
</dbReference>
<evidence type="ECO:0000313" key="3">
    <source>
        <dbReference type="Proteomes" id="UP000215896"/>
    </source>
</evidence>
<dbReference type="Pfam" id="PF00582">
    <property type="entry name" value="Usp"/>
    <property type="match status" value="1"/>
</dbReference>
<feature type="domain" description="UspA" evidence="1">
    <location>
        <begin position="8"/>
        <end position="139"/>
    </location>
</feature>
<dbReference type="EMBL" id="NMVO01000013">
    <property type="protein sequence ID" value="OYO13431.1"/>
    <property type="molecule type" value="Genomic_DNA"/>
</dbReference>
<accession>A0A255GCY4</accession>
<protein>
    <recommendedName>
        <fullName evidence="1">UspA domain-containing protein</fullName>
    </recommendedName>
</protein>
<dbReference type="SUPFAM" id="SSF52402">
    <property type="entry name" value="Adenine nucleotide alpha hydrolases-like"/>
    <property type="match status" value="1"/>
</dbReference>
<name>A0A255GCY4_9ACTN</name>
<keyword evidence="3" id="KW-1185">Reference proteome</keyword>
<evidence type="ECO:0000313" key="2">
    <source>
        <dbReference type="EMBL" id="OYO13431.1"/>
    </source>
</evidence>
<dbReference type="Proteomes" id="UP000215896">
    <property type="component" value="Unassembled WGS sequence"/>
</dbReference>
<comment type="caution">
    <text evidence="2">The sequence shown here is derived from an EMBL/GenBank/DDBJ whole genome shotgun (WGS) entry which is preliminary data.</text>
</comment>
<proteinExistence type="predicted"/>
<dbReference type="RefSeq" id="WP_094359888.1">
    <property type="nucleotide sequence ID" value="NZ_NMVK01000026.1"/>
</dbReference>
<reference evidence="2 3" key="1">
    <citation type="submission" date="2017-07" db="EMBL/GenBank/DDBJ databases">
        <title>Draft whole genome sequences of clinical Proprionibacteriaceae strains.</title>
        <authorList>
            <person name="Bernier A.-M."/>
            <person name="Bernard K."/>
            <person name="Domingo M.-C."/>
        </authorList>
    </citation>
    <scope>NUCLEOTIDE SEQUENCE [LARGE SCALE GENOMIC DNA]</scope>
    <source>
        <strain evidence="2 3">NML 030167</strain>
    </source>
</reference>